<protein>
    <submittedName>
        <fullName evidence="3">Short-chain dehydrogenase</fullName>
    </submittedName>
</protein>
<sequence>MTTATTTVLVTGAAGQLGQAVAAHFQRGGARLLLLDRDAQALQRLYGDMPGAQTVAADLLDRAQLQARIDAAWAAPQRIDVLCHLAGGFRMGEAVHELATGSWDFLMDLNARSFLNVAAAVVPRMLAQGTGRVVTVGAGAAQRGAAHMGGYCASKSALVRLTESMSAELRDQGIHVNCVLPSVIDTPANRAAMPEADPSRWVAPEALAEVIGFLASDAARAVHGAALPVSGRV</sequence>
<accession>A0ABQ3FWE9</accession>
<dbReference type="Proteomes" id="UP000626210">
    <property type="component" value="Unassembled WGS sequence"/>
</dbReference>
<keyword evidence="2" id="KW-0560">Oxidoreductase</keyword>
<dbReference type="EMBL" id="BMYK01000001">
    <property type="protein sequence ID" value="GHC70095.1"/>
    <property type="molecule type" value="Genomic_DNA"/>
</dbReference>
<keyword evidence="4" id="KW-1185">Reference proteome</keyword>
<name>A0ABQ3FWE9_9BURK</name>
<gene>
    <name evidence="3" type="ORF">GCM10007320_04190</name>
</gene>
<dbReference type="Gene3D" id="3.40.50.720">
    <property type="entry name" value="NAD(P)-binding Rossmann-like Domain"/>
    <property type="match status" value="1"/>
</dbReference>
<dbReference type="InterPro" id="IPR002347">
    <property type="entry name" value="SDR_fam"/>
</dbReference>
<dbReference type="PRINTS" id="PR00081">
    <property type="entry name" value="GDHRDH"/>
</dbReference>
<reference evidence="4" key="1">
    <citation type="journal article" date="2019" name="Int. J. Syst. Evol. Microbiol.">
        <title>The Global Catalogue of Microorganisms (GCM) 10K type strain sequencing project: providing services to taxonomists for standard genome sequencing and annotation.</title>
        <authorList>
            <consortium name="The Broad Institute Genomics Platform"/>
            <consortium name="The Broad Institute Genome Sequencing Center for Infectious Disease"/>
            <person name="Wu L."/>
            <person name="Ma J."/>
        </authorList>
    </citation>
    <scope>NUCLEOTIDE SEQUENCE [LARGE SCALE GENOMIC DNA]</scope>
    <source>
        <strain evidence="4">KCTC 23314</strain>
    </source>
</reference>
<dbReference type="InterPro" id="IPR036291">
    <property type="entry name" value="NAD(P)-bd_dom_sf"/>
</dbReference>
<evidence type="ECO:0000313" key="3">
    <source>
        <dbReference type="EMBL" id="GHC70095.1"/>
    </source>
</evidence>
<evidence type="ECO:0000313" key="4">
    <source>
        <dbReference type="Proteomes" id="UP000626210"/>
    </source>
</evidence>
<evidence type="ECO:0000256" key="1">
    <source>
        <dbReference type="ARBA" id="ARBA00006484"/>
    </source>
</evidence>
<dbReference type="RefSeq" id="WP_189685360.1">
    <property type="nucleotide sequence ID" value="NZ_BMYK01000001.1"/>
</dbReference>
<dbReference type="PANTHER" id="PTHR24321:SF8">
    <property type="entry name" value="ESTRADIOL 17-BETA-DEHYDROGENASE 8-RELATED"/>
    <property type="match status" value="1"/>
</dbReference>
<dbReference type="SUPFAM" id="SSF51735">
    <property type="entry name" value="NAD(P)-binding Rossmann-fold domains"/>
    <property type="match status" value="1"/>
</dbReference>
<organism evidence="3 4">
    <name type="scientific">Pseudorhodoferax aquiterrae</name>
    <dbReference type="NCBI Taxonomy" id="747304"/>
    <lineage>
        <taxon>Bacteria</taxon>
        <taxon>Pseudomonadati</taxon>
        <taxon>Pseudomonadota</taxon>
        <taxon>Betaproteobacteria</taxon>
        <taxon>Burkholderiales</taxon>
        <taxon>Comamonadaceae</taxon>
    </lineage>
</organism>
<dbReference type="InterPro" id="IPR020904">
    <property type="entry name" value="Sc_DH/Rdtase_CS"/>
</dbReference>
<evidence type="ECO:0000256" key="2">
    <source>
        <dbReference type="ARBA" id="ARBA00023002"/>
    </source>
</evidence>
<dbReference type="PROSITE" id="PS00061">
    <property type="entry name" value="ADH_SHORT"/>
    <property type="match status" value="1"/>
</dbReference>
<dbReference type="Pfam" id="PF00106">
    <property type="entry name" value="adh_short"/>
    <property type="match status" value="1"/>
</dbReference>
<comment type="similarity">
    <text evidence="1">Belongs to the short-chain dehydrogenases/reductases (SDR) family.</text>
</comment>
<dbReference type="PANTHER" id="PTHR24321">
    <property type="entry name" value="DEHYDROGENASES, SHORT CHAIN"/>
    <property type="match status" value="1"/>
</dbReference>
<proteinExistence type="inferred from homology"/>
<comment type="caution">
    <text evidence="3">The sequence shown here is derived from an EMBL/GenBank/DDBJ whole genome shotgun (WGS) entry which is preliminary data.</text>
</comment>